<dbReference type="InterPro" id="IPR035937">
    <property type="entry name" value="FPG_N"/>
</dbReference>
<evidence type="ECO:0000259" key="17">
    <source>
        <dbReference type="PROSITE" id="PS51068"/>
    </source>
</evidence>
<dbReference type="InterPro" id="IPR015887">
    <property type="entry name" value="DNA_glyclase_Znf_dom_DNA_BS"/>
</dbReference>
<feature type="active site" description="Proton donor; for delta-elimination activity" evidence="15">
    <location>
        <position position="260"/>
    </location>
</feature>
<comment type="function">
    <text evidence="15">Involved in base excision repair of DNA damaged by oxidation or by mutagenic agents. Acts as DNA glycosylase that recognizes and removes damaged bases. Has a preference for oxidized purines, such as 7,8-dihydro-8-oxoguanine (8-oxoG). Has AP (apurinic/apyrimidinic) lyase activity and introduces nicks in the DNA strand. Cleaves the DNA backbone by beta-delta elimination to generate a single-strand break at the site of the removed base with both 3'- and 5'-phosphates.</text>
</comment>
<keyword evidence="10 15" id="KW-0234">DNA repair</keyword>
<sequence length="270" mass="30186">MPELPEVETTRRGIAAQVIGCRIVQVLVRQSALRWPVPDLPLHLAEQRIEAIGRRGKYLLFTFADGTMLIHLGMSGSLRLVPVGTPAMTHDHVEWQLDNGWTLRFNDPRRFGAVLWTDAPVEEHPLIRHLGPEPLSAAFNADYLRAVTRDRSAAIKTVLMDSRVVVGVGNIYANEALFRAGIHPARAARRIGWIRQQHLVGSIRHVLAEAIAAGGTTLRDFVGSDGRPGYFAQQLSVYGRVQAPCRQCATPIRQFRQAQRSSYFCPRCQR</sequence>
<keyword evidence="8 15" id="KW-0862">Zinc</keyword>
<dbReference type="Pfam" id="PF01149">
    <property type="entry name" value="Fapy_DNA_glyco"/>
    <property type="match status" value="1"/>
</dbReference>
<dbReference type="CDD" id="cd08966">
    <property type="entry name" value="EcFpg-like_N"/>
    <property type="match status" value="1"/>
</dbReference>
<dbReference type="NCBIfam" id="TIGR00577">
    <property type="entry name" value="fpg"/>
    <property type="match status" value="1"/>
</dbReference>
<dbReference type="NCBIfam" id="NF002211">
    <property type="entry name" value="PRK01103.1"/>
    <property type="match status" value="1"/>
</dbReference>
<keyword evidence="5 15" id="KW-0227">DNA damage</keyword>
<gene>
    <name evidence="15 18" type="primary">mutM</name>
    <name evidence="15" type="synonym">fpg</name>
    <name evidence="18" type="ORF">E4680_04780</name>
</gene>
<dbReference type="InterPro" id="IPR010663">
    <property type="entry name" value="Znf_FPG/IleRS"/>
</dbReference>
<dbReference type="SUPFAM" id="SSF46946">
    <property type="entry name" value="S13-like H2TH domain"/>
    <property type="match status" value="1"/>
</dbReference>
<dbReference type="InterPro" id="IPR010979">
    <property type="entry name" value="Ribosomal_uS13-like_H2TH"/>
</dbReference>
<dbReference type="AlphaFoldDB" id="A0A4Z0FC14"/>
<evidence type="ECO:0000256" key="3">
    <source>
        <dbReference type="ARBA" id="ARBA00011245"/>
    </source>
</evidence>
<dbReference type="EC" id="4.2.99.18" evidence="15"/>
<evidence type="ECO:0000256" key="7">
    <source>
        <dbReference type="ARBA" id="ARBA00022801"/>
    </source>
</evidence>
<keyword evidence="9 15" id="KW-0238">DNA-binding</keyword>
<dbReference type="GO" id="GO:0006284">
    <property type="term" value="P:base-excision repair"/>
    <property type="evidence" value="ECO:0007669"/>
    <property type="project" value="InterPro"/>
</dbReference>
<dbReference type="GO" id="GO:0140078">
    <property type="term" value="F:class I DNA-(apurinic or apyrimidinic site) endonuclease activity"/>
    <property type="evidence" value="ECO:0007669"/>
    <property type="project" value="UniProtKB-EC"/>
</dbReference>
<keyword evidence="12 15" id="KW-0511">Multifunctional enzyme</keyword>
<dbReference type="FunFam" id="3.20.190.10:FF:000001">
    <property type="entry name" value="Formamidopyrimidine-DNA glycosylase"/>
    <property type="match status" value="1"/>
</dbReference>
<dbReference type="RefSeq" id="WP_135281247.1">
    <property type="nucleotide sequence ID" value="NZ_SRIO01000004.1"/>
</dbReference>
<dbReference type="GO" id="GO:0034039">
    <property type="term" value="F:8-oxo-7,8-dihydroguanine DNA N-glycosylase activity"/>
    <property type="evidence" value="ECO:0007669"/>
    <property type="project" value="TreeGrafter"/>
</dbReference>
<dbReference type="FunFam" id="1.10.8.50:FF:000003">
    <property type="entry name" value="Formamidopyrimidine-DNA glycosylase"/>
    <property type="match status" value="1"/>
</dbReference>
<dbReference type="PROSITE" id="PS01242">
    <property type="entry name" value="ZF_FPG_1"/>
    <property type="match status" value="1"/>
</dbReference>
<evidence type="ECO:0000313" key="18">
    <source>
        <dbReference type="EMBL" id="TFZ83367.1"/>
    </source>
</evidence>
<dbReference type="GO" id="GO:0003684">
    <property type="term" value="F:damaged DNA binding"/>
    <property type="evidence" value="ECO:0007669"/>
    <property type="project" value="InterPro"/>
</dbReference>
<evidence type="ECO:0000256" key="8">
    <source>
        <dbReference type="ARBA" id="ARBA00022833"/>
    </source>
</evidence>
<dbReference type="PANTHER" id="PTHR22993">
    <property type="entry name" value="FORMAMIDOPYRIMIDINE-DNA GLYCOSYLASE"/>
    <property type="match status" value="1"/>
</dbReference>
<dbReference type="Gene3D" id="1.10.8.50">
    <property type="match status" value="1"/>
</dbReference>
<name>A0A4Z0FC14_9GAMM</name>
<evidence type="ECO:0000256" key="12">
    <source>
        <dbReference type="ARBA" id="ARBA00023268"/>
    </source>
</evidence>
<protein>
    <recommendedName>
        <fullName evidence="15">Formamidopyrimidine-DNA glycosylase</fullName>
        <shortName evidence="15">Fapy-DNA glycosylase</shortName>
        <ecNumber evidence="15">3.2.2.23</ecNumber>
    </recommendedName>
    <alternativeName>
        <fullName evidence="15">DNA-(apurinic or apyrimidinic site) lyase MutM</fullName>
        <shortName evidence="15">AP lyase MutM</shortName>
        <ecNumber evidence="15">4.2.99.18</ecNumber>
    </alternativeName>
</protein>
<keyword evidence="11 15" id="KW-0456">Lyase</keyword>
<evidence type="ECO:0000256" key="9">
    <source>
        <dbReference type="ARBA" id="ARBA00023125"/>
    </source>
</evidence>
<organism evidence="18 19">
    <name type="scientific">Candidatus Macondimonas diazotrophica</name>
    <dbReference type="NCBI Taxonomy" id="2305248"/>
    <lineage>
        <taxon>Bacteria</taxon>
        <taxon>Pseudomonadati</taxon>
        <taxon>Pseudomonadota</taxon>
        <taxon>Gammaproteobacteria</taxon>
        <taxon>Chromatiales</taxon>
        <taxon>Ectothiorhodospiraceae</taxon>
        <taxon>Candidatus Macondimonas</taxon>
    </lineage>
</organism>
<feature type="active site" description="Proton donor; for beta-elimination activity" evidence="15">
    <location>
        <position position="57"/>
    </location>
</feature>
<dbReference type="EC" id="3.2.2.23" evidence="15"/>
<dbReference type="Pfam" id="PF06827">
    <property type="entry name" value="zf-FPG_IleRS"/>
    <property type="match status" value="1"/>
</dbReference>
<evidence type="ECO:0000256" key="15">
    <source>
        <dbReference type="HAMAP-Rule" id="MF_00103"/>
    </source>
</evidence>
<keyword evidence="4 15" id="KW-0479">Metal-binding</keyword>
<evidence type="ECO:0000256" key="2">
    <source>
        <dbReference type="ARBA" id="ARBA00009409"/>
    </source>
</evidence>
<evidence type="ECO:0000256" key="14">
    <source>
        <dbReference type="ARBA" id="ARBA00044632"/>
    </source>
</evidence>
<dbReference type="SUPFAM" id="SSF81624">
    <property type="entry name" value="N-terminal domain of MutM-like DNA repair proteins"/>
    <property type="match status" value="1"/>
</dbReference>
<keyword evidence="7 15" id="KW-0378">Hydrolase</keyword>
<dbReference type="InterPro" id="IPR020629">
    <property type="entry name" value="FPG_Glyclase"/>
</dbReference>
<comment type="caution">
    <text evidence="18">The sequence shown here is derived from an EMBL/GenBank/DDBJ whole genome shotgun (WGS) entry which is preliminary data.</text>
</comment>
<evidence type="ECO:0000256" key="10">
    <source>
        <dbReference type="ARBA" id="ARBA00023204"/>
    </source>
</evidence>
<dbReference type="PROSITE" id="PS51068">
    <property type="entry name" value="FPG_CAT"/>
    <property type="match status" value="1"/>
</dbReference>
<evidence type="ECO:0000256" key="4">
    <source>
        <dbReference type="ARBA" id="ARBA00022723"/>
    </source>
</evidence>
<feature type="domain" description="FPG-type" evidence="16">
    <location>
        <begin position="236"/>
        <end position="270"/>
    </location>
</feature>
<evidence type="ECO:0000256" key="5">
    <source>
        <dbReference type="ARBA" id="ARBA00022763"/>
    </source>
</evidence>
<evidence type="ECO:0000256" key="13">
    <source>
        <dbReference type="ARBA" id="ARBA00023295"/>
    </source>
</evidence>
<feature type="binding site" evidence="15">
    <location>
        <position position="109"/>
    </location>
    <ligand>
        <name>DNA</name>
        <dbReference type="ChEBI" id="CHEBI:16991"/>
    </ligand>
</feature>
<accession>A0A4Z0FC14</accession>
<dbReference type="SUPFAM" id="SSF57716">
    <property type="entry name" value="Glucocorticoid receptor-like (DNA-binding domain)"/>
    <property type="match status" value="1"/>
</dbReference>
<feature type="domain" description="Formamidopyrimidine-DNA glycosylase catalytic" evidence="17">
    <location>
        <begin position="2"/>
        <end position="112"/>
    </location>
</feature>
<dbReference type="OrthoDB" id="9800855at2"/>
<dbReference type="InterPro" id="IPR012319">
    <property type="entry name" value="FPG_cat"/>
</dbReference>
<comment type="subunit">
    <text evidence="3 15">Monomer.</text>
</comment>
<dbReference type="Proteomes" id="UP000297890">
    <property type="component" value="Unassembled WGS sequence"/>
</dbReference>
<keyword evidence="19" id="KW-1185">Reference proteome</keyword>
<keyword evidence="6 15" id="KW-0863">Zinc-finger</keyword>
<evidence type="ECO:0000256" key="1">
    <source>
        <dbReference type="ARBA" id="ARBA00001668"/>
    </source>
</evidence>
<comment type="similarity">
    <text evidence="2 15">Belongs to the FPG family.</text>
</comment>
<dbReference type="SMART" id="SM00898">
    <property type="entry name" value="Fapy_DNA_glyco"/>
    <property type="match status" value="1"/>
</dbReference>
<dbReference type="EMBL" id="SRIO01000004">
    <property type="protein sequence ID" value="TFZ83367.1"/>
    <property type="molecule type" value="Genomic_DNA"/>
</dbReference>
<dbReference type="GO" id="GO:0008270">
    <property type="term" value="F:zinc ion binding"/>
    <property type="evidence" value="ECO:0007669"/>
    <property type="project" value="UniProtKB-UniRule"/>
</dbReference>
<dbReference type="SMART" id="SM01232">
    <property type="entry name" value="H2TH"/>
    <property type="match status" value="1"/>
</dbReference>
<evidence type="ECO:0000256" key="6">
    <source>
        <dbReference type="ARBA" id="ARBA00022771"/>
    </source>
</evidence>
<feature type="binding site" evidence="15">
    <location>
        <position position="90"/>
    </location>
    <ligand>
        <name>DNA</name>
        <dbReference type="ChEBI" id="CHEBI:16991"/>
    </ligand>
</feature>
<dbReference type="PANTHER" id="PTHR22993:SF9">
    <property type="entry name" value="FORMAMIDOPYRIMIDINE-DNA GLYCOSYLASE"/>
    <property type="match status" value="1"/>
</dbReference>
<dbReference type="HAMAP" id="MF_00103">
    <property type="entry name" value="Fapy_DNA_glycosyl"/>
    <property type="match status" value="1"/>
</dbReference>
<dbReference type="Pfam" id="PF06831">
    <property type="entry name" value="H2TH"/>
    <property type="match status" value="1"/>
</dbReference>
<evidence type="ECO:0000313" key="19">
    <source>
        <dbReference type="Proteomes" id="UP000297890"/>
    </source>
</evidence>
<proteinExistence type="inferred from homology"/>
<comment type="catalytic activity">
    <reaction evidence="1 15">
        <text>Hydrolysis of DNA containing ring-opened 7-methylguanine residues, releasing 2,6-diamino-4-hydroxy-5-(N-methyl)formamidopyrimidine.</text>
        <dbReference type="EC" id="3.2.2.23"/>
    </reaction>
</comment>
<feature type="active site" description="Proton donor" evidence="15">
    <location>
        <position position="3"/>
    </location>
</feature>
<reference evidence="18 19" key="1">
    <citation type="journal article" date="2019" name="ISME J.">
        <title>Candidatus Macondimonas diazotrophica, a novel gammaproteobacterial genus dominating crude-oil-contaminated coastal sediments.</title>
        <authorList>
            <person name="Karthikeyan S."/>
            <person name="Konstantinidis K."/>
        </authorList>
    </citation>
    <scope>NUCLEOTIDE SEQUENCE [LARGE SCALE GENOMIC DNA]</scope>
    <source>
        <strain evidence="18 19">KTK01</strain>
    </source>
</reference>
<dbReference type="PROSITE" id="PS51066">
    <property type="entry name" value="ZF_FPG_2"/>
    <property type="match status" value="1"/>
</dbReference>
<keyword evidence="13 15" id="KW-0326">Glycosidase</keyword>
<feature type="binding site" evidence="15">
    <location>
        <position position="151"/>
    </location>
    <ligand>
        <name>DNA</name>
        <dbReference type="ChEBI" id="CHEBI:16991"/>
    </ligand>
</feature>
<evidence type="ECO:0000259" key="16">
    <source>
        <dbReference type="PROSITE" id="PS51066"/>
    </source>
</evidence>
<feature type="active site" description="Schiff-base intermediate with DNA" evidence="15">
    <location>
        <position position="2"/>
    </location>
</feature>
<comment type="cofactor">
    <cofactor evidence="15">
        <name>Zn(2+)</name>
        <dbReference type="ChEBI" id="CHEBI:29105"/>
    </cofactor>
    <text evidence="15">Binds 1 zinc ion per subunit.</text>
</comment>
<evidence type="ECO:0000256" key="11">
    <source>
        <dbReference type="ARBA" id="ARBA00023239"/>
    </source>
</evidence>
<comment type="catalytic activity">
    <reaction evidence="14 15">
        <text>2'-deoxyribonucleotide-(2'-deoxyribose 5'-phosphate)-2'-deoxyribonucleotide-DNA = a 3'-end 2'-deoxyribonucleotide-(2,3-dehydro-2,3-deoxyribose 5'-phosphate)-DNA + a 5'-end 5'-phospho-2'-deoxyribonucleoside-DNA + H(+)</text>
        <dbReference type="Rhea" id="RHEA:66592"/>
        <dbReference type="Rhea" id="RHEA-COMP:13180"/>
        <dbReference type="Rhea" id="RHEA-COMP:16897"/>
        <dbReference type="Rhea" id="RHEA-COMP:17067"/>
        <dbReference type="ChEBI" id="CHEBI:15378"/>
        <dbReference type="ChEBI" id="CHEBI:136412"/>
        <dbReference type="ChEBI" id="CHEBI:157695"/>
        <dbReference type="ChEBI" id="CHEBI:167181"/>
        <dbReference type="EC" id="4.2.99.18"/>
    </reaction>
</comment>
<dbReference type="Gene3D" id="3.20.190.10">
    <property type="entry name" value="MutM-like, N-terminal"/>
    <property type="match status" value="1"/>
</dbReference>
<dbReference type="InterPro" id="IPR015886">
    <property type="entry name" value="H2TH_FPG"/>
</dbReference>
<dbReference type="InterPro" id="IPR000214">
    <property type="entry name" value="Znf_DNA_glyclase/AP_lyase"/>
</dbReference>